<dbReference type="PROSITE" id="PS00455">
    <property type="entry name" value="AMP_BINDING"/>
    <property type="match status" value="1"/>
</dbReference>
<dbReference type="InterPro" id="IPR050237">
    <property type="entry name" value="ATP-dep_AMP-bd_enzyme"/>
</dbReference>
<name>A0AAE3YR44_9ACTN</name>
<dbReference type="Proteomes" id="UP001183643">
    <property type="component" value="Unassembled WGS sequence"/>
</dbReference>
<dbReference type="AlphaFoldDB" id="A0AAE3YR44"/>
<dbReference type="Pfam" id="PF13193">
    <property type="entry name" value="AMP-binding_C"/>
    <property type="match status" value="1"/>
</dbReference>
<dbReference type="CDD" id="cd04433">
    <property type="entry name" value="AFD_class_I"/>
    <property type="match status" value="1"/>
</dbReference>
<evidence type="ECO:0000259" key="2">
    <source>
        <dbReference type="Pfam" id="PF13193"/>
    </source>
</evidence>
<dbReference type="PANTHER" id="PTHR43767">
    <property type="entry name" value="LONG-CHAIN-FATTY-ACID--COA LIGASE"/>
    <property type="match status" value="1"/>
</dbReference>
<dbReference type="InterPro" id="IPR000873">
    <property type="entry name" value="AMP-dep_synth/lig_dom"/>
</dbReference>
<dbReference type="SUPFAM" id="SSF56801">
    <property type="entry name" value="Acetyl-CoA synthetase-like"/>
    <property type="match status" value="1"/>
</dbReference>
<keyword evidence="3" id="KW-0436">Ligase</keyword>
<keyword evidence="4" id="KW-1185">Reference proteome</keyword>
<reference evidence="3" key="1">
    <citation type="submission" date="2023-07" db="EMBL/GenBank/DDBJ databases">
        <title>Sequencing the genomes of 1000 actinobacteria strains.</title>
        <authorList>
            <person name="Klenk H.-P."/>
        </authorList>
    </citation>
    <scope>NUCLEOTIDE SEQUENCE</scope>
    <source>
        <strain evidence="3">DSM 44707</strain>
    </source>
</reference>
<dbReference type="Pfam" id="PF00501">
    <property type="entry name" value="AMP-binding"/>
    <property type="match status" value="1"/>
</dbReference>
<evidence type="ECO:0000313" key="3">
    <source>
        <dbReference type="EMBL" id="MDR7277112.1"/>
    </source>
</evidence>
<dbReference type="InterPro" id="IPR025110">
    <property type="entry name" value="AMP-bd_C"/>
</dbReference>
<feature type="domain" description="AMP-binding enzyme C-terminal" evidence="2">
    <location>
        <begin position="401"/>
        <end position="474"/>
    </location>
</feature>
<dbReference type="InterPro" id="IPR045851">
    <property type="entry name" value="AMP-bd_C_sf"/>
</dbReference>
<comment type="caution">
    <text evidence="3">The sequence shown here is derived from an EMBL/GenBank/DDBJ whole genome shotgun (WGS) entry which is preliminary data.</text>
</comment>
<dbReference type="PANTHER" id="PTHR43767:SF1">
    <property type="entry name" value="NONRIBOSOMAL PEPTIDE SYNTHASE PES1 (EUROFUNG)-RELATED"/>
    <property type="match status" value="1"/>
</dbReference>
<accession>A0AAE3YR44</accession>
<dbReference type="RefSeq" id="WP_310369312.1">
    <property type="nucleotide sequence ID" value="NZ_JAVDYB010000001.1"/>
</dbReference>
<gene>
    <name evidence="3" type="ORF">J2S41_003890</name>
</gene>
<dbReference type="GO" id="GO:0016878">
    <property type="term" value="F:acid-thiol ligase activity"/>
    <property type="evidence" value="ECO:0007669"/>
    <property type="project" value="UniProtKB-ARBA"/>
</dbReference>
<evidence type="ECO:0000313" key="4">
    <source>
        <dbReference type="Proteomes" id="UP001183643"/>
    </source>
</evidence>
<dbReference type="Gene3D" id="3.40.50.12780">
    <property type="entry name" value="N-terminal domain of ligase-like"/>
    <property type="match status" value="1"/>
</dbReference>
<dbReference type="InterPro" id="IPR042099">
    <property type="entry name" value="ANL_N_sf"/>
</dbReference>
<dbReference type="Gene3D" id="3.30.300.30">
    <property type="match status" value="1"/>
</dbReference>
<sequence>MTDRPYPQVILDVLRAAGDRTVFEDGDRHTSGAQLLDLVGRVRGGLDRAGIKPGDGVALAVGVTAEAFAAIVAAHTAGARVTGVRPGLPGAHLAHVIGDATVVADATRAADLPGVDPLPLGALLDGPAVDPVPAARPGDIARIMHTSGSTGLPKGCLQTYAAMAAGWAAHPGRWPLALRRLGPRLRRHLVFGTLASQVMFEYGVMAIAAGGTLVAARPDLPGAIIRHRATSTVITVAKLRAVVEAARADRSGLESLRALMVSGSPLDPSLLADALDVLGPVVFHGYGQTETGMIAMVSPEEMGEARVRASVGRPPPENAVEIRDADGRPVPAGEVGEVFVRTPAQACGYLDDPVESAAVFAGGWVRTRDLGFLDPDGYLHLAGRARDVIIVNATIVYAVPVERVLAAHPSVAEAHVVGAPSEATGEAVHAFVVPAGGVVDPAPLREAVRAELGEAAVPATVTVIDRTPLTAAGKPDKRALRRPIAGR</sequence>
<evidence type="ECO:0000259" key="1">
    <source>
        <dbReference type="Pfam" id="PF00501"/>
    </source>
</evidence>
<dbReference type="InterPro" id="IPR020845">
    <property type="entry name" value="AMP-binding_CS"/>
</dbReference>
<dbReference type="EMBL" id="JAVDYB010000001">
    <property type="protein sequence ID" value="MDR7277112.1"/>
    <property type="molecule type" value="Genomic_DNA"/>
</dbReference>
<organism evidence="3 4">
    <name type="scientific">Catenuloplanes atrovinosus</name>
    <dbReference type="NCBI Taxonomy" id="137266"/>
    <lineage>
        <taxon>Bacteria</taxon>
        <taxon>Bacillati</taxon>
        <taxon>Actinomycetota</taxon>
        <taxon>Actinomycetes</taxon>
        <taxon>Micromonosporales</taxon>
        <taxon>Micromonosporaceae</taxon>
        <taxon>Catenuloplanes</taxon>
    </lineage>
</organism>
<protein>
    <submittedName>
        <fullName evidence="3">Acyl-CoA synthetase (AMP-forming)/AMP-acid ligase II</fullName>
    </submittedName>
</protein>
<feature type="domain" description="AMP-dependent synthetase/ligase" evidence="1">
    <location>
        <begin position="16"/>
        <end position="350"/>
    </location>
</feature>
<proteinExistence type="predicted"/>